<sequence length="131" mass="13320">MMTTSFASTVSSRQQWLNAVPGTALSCGLPGGSALRGERAIAGDALRGIGLASAKGAPKGVFVEGTGPDFGGFGFRPVATVILAAEHESNGSGVSTGNESARDRGELMTARTEATPRRYGAPGKCPRRNPA</sequence>
<evidence type="ECO:0000256" key="1">
    <source>
        <dbReference type="SAM" id="MobiDB-lite"/>
    </source>
</evidence>
<reference evidence="2 3" key="1">
    <citation type="submission" date="2021-05" db="EMBL/GenBank/DDBJ databases">
        <title>Direct Submission.</title>
        <authorList>
            <person name="Li K."/>
            <person name="Gao J."/>
        </authorList>
    </citation>
    <scope>NUCLEOTIDE SEQUENCE [LARGE SCALE GENOMIC DNA]</scope>
    <source>
        <strain evidence="2 3">Mg02</strain>
    </source>
</reference>
<dbReference type="EMBL" id="CP074133">
    <property type="protein sequence ID" value="QUX23783.1"/>
    <property type="molecule type" value="Genomic_DNA"/>
</dbReference>
<proteinExistence type="predicted"/>
<feature type="compositionally biased region" description="Polar residues" evidence="1">
    <location>
        <begin position="90"/>
        <end position="99"/>
    </location>
</feature>
<keyword evidence="3" id="KW-1185">Reference proteome</keyword>
<organism evidence="2 3">
    <name type="scientific">Nocardiopsis changdeensis</name>
    <dbReference type="NCBI Taxonomy" id="2831969"/>
    <lineage>
        <taxon>Bacteria</taxon>
        <taxon>Bacillati</taxon>
        <taxon>Actinomycetota</taxon>
        <taxon>Actinomycetes</taxon>
        <taxon>Streptosporangiales</taxon>
        <taxon>Nocardiopsidaceae</taxon>
        <taxon>Nocardiopsis</taxon>
    </lineage>
</organism>
<gene>
    <name evidence="2" type="ORF">KGD84_05435</name>
</gene>
<dbReference type="RefSeq" id="WP_220565006.1">
    <property type="nucleotide sequence ID" value="NZ_CP074133.1"/>
</dbReference>
<name>A0ABX8BTS6_9ACTN</name>
<feature type="region of interest" description="Disordered" evidence="1">
    <location>
        <begin position="87"/>
        <end position="131"/>
    </location>
</feature>
<dbReference type="Proteomes" id="UP000676079">
    <property type="component" value="Chromosome"/>
</dbReference>
<evidence type="ECO:0000313" key="2">
    <source>
        <dbReference type="EMBL" id="QUX23783.1"/>
    </source>
</evidence>
<evidence type="ECO:0000313" key="3">
    <source>
        <dbReference type="Proteomes" id="UP000676079"/>
    </source>
</evidence>
<protein>
    <submittedName>
        <fullName evidence="2">Uncharacterized protein</fullName>
    </submittedName>
</protein>
<accession>A0ABX8BTS6</accession>